<dbReference type="GO" id="GO:0005524">
    <property type="term" value="F:ATP binding"/>
    <property type="evidence" value="ECO:0007669"/>
    <property type="project" value="UniProtKB-KW"/>
</dbReference>
<evidence type="ECO:0000256" key="2">
    <source>
        <dbReference type="ARBA" id="ARBA00022840"/>
    </source>
</evidence>
<protein>
    <submittedName>
        <fullName evidence="8">AAA domain-containing protein</fullName>
    </submittedName>
</protein>
<proteinExistence type="predicted"/>
<dbReference type="InterPro" id="IPR025943">
    <property type="entry name" value="Sigma_54_int_dom_ATP-bd_2"/>
</dbReference>
<evidence type="ECO:0000313" key="8">
    <source>
        <dbReference type="EMBL" id="MYL82959.1"/>
    </source>
</evidence>
<dbReference type="InterPro" id="IPR011006">
    <property type="entry name" value="CheY-like_superfamily"/>
</dbReference>
<dbReference type="InterPro" id="IPR027417">
    <property type="entry name" value="P-loop_NTPase"/>
</dbReference>
<comment type="caution">
    <text evidence="8">The sequence shown here is derived from an EMBL/GenBank/DDBJ whole genome shotgun (WGS) entry which is preliminary data.</text>
</comment>
<dbReference type="OrthoDB" id="9763792at2"/>
<keyword evidence="5" id="KW-0804">Transcription</keyword>
<dbReference type="FunFam" id="3.40.50.300:FF:000006">
    <property type="entry name" value="DNA-binding transcriptional regulator NtrC"/>
    <property type="match status" value="1"/>
</dbReference>
<dbReference type="PROSITE" id="PS00675">
    <property type="entry name" value="SIGMA54_INTERACT_1"/>
    <property type="match status" value="1"/>
</dbReference>
<keyword evidence="9" id="KW-1185">Reference proteome</keyword>
<evidence type="ECO:0000256" key="4">
    <source>
        <dbReference type="ARBA" id="ARBA00023125"/>
    </source>
</evidence>
<dbReference type="PANTHER" id="PTHR32071:SF21">
    <property type="entry name" value="TRANSCRIPTIONAL REGULATORY PROTEIN FLGR"/>
    <property type="match status" value="1"/>
</dbReference>
<dbReference type="AlphaFoldDB" id="A0A7C9IN77"/>
<feature type="domain" description="Sigma-54 factor interaction" evidence="7">
    <location>
        <begin position="148"/>
        <end position="377"/>
    </location>
</feature>
<evidence type="ECO:0000256" key="6">
    <source>
        <dbReference type="SAM" id="MobiDB-lite"/>
    </source>
</evidence>
<dbReference type="InterPro" id="IPR002078">
    <property type="entry name" value="Sigma_54_int"/>
</dbReference>
<name>A0A7C9IN77_9BACT</name>
<dbReference type="InterPro" id="IPR002197">
    <property type="entry name" value="HTH_Fis"/>
</dbReference>
<keyword evidence="1" id="KW-0547">Nucleotide-binding</keyword>
<accession>A0A7C9IN77</accession>
<evidence type="ECO:0000256" key="1">
    <source>
        <dbReference type="ARBA" id="ARBA00022741"/>
    </source>
</evidence>
<dbReference type="PROSITE" id="PS00676">
    <property type="entry name" value="SIGMA54_INTERACT_2"/>
    <property type="match status" value="1"/>
</dbReference>
<dbReference type="PANTHER" id="PTHR32071">
    <property type="entry name" value="TRANSCRIPTIONAL REGULATORY PROTEIN"/>
    <property type="match status" value="1"/>
</dbReference>
<evidence type="ECO:0000256" key="5">
    <source>
        <dbReference type="ARBA" id="ARBA00023163"/>
    </source>
</evidence>
<dbReference type="SMART" id="SM00382">
    <property type="entry name" value="AAA"/>
    <property type="match status" value="1"/>
</dbReference>
<dbReference type="EMBL" id="WVUD01000009">
    <property type="protein sequence ID" value="MYL82959.1"/>
    <property type="molecule type" value="Genomic_DNA"/>
</dbReference>
<keyword evidence="4" id="KW-0238">DNA-binding</keyword>
<keyword evidence="3" id="KW-0805">Transcription regulation</keyword>
<dbReference type="SUPFAM" id="SSF52540">
    <property type="entry name" value="P-loop containing nucleoside triphosphate hydrolases"/>
    <property type="match status" value="1"/>
</dbReference>
<evidence type="ECO:0000313" key="9">
    <source>
        <dbReference type="Proteomes" id="UP000482487"/>
    </source>
</evidence>
<dbReference type="CDD" id="cd00009">
    <property type="entry name" value="AAA"/>
    <property type="match status" value="1"/>
</dbReference>
<organism evidence="8 9">
    <name type="scientific">Solidesulfovibrio aerotolerans</name>
    <dbReference type="NCBI Taxonomy" id="295255"/>
    <lineage>
        <taxon>Bacteria</taxon>
        <taxon>Pseudomonadati</taxon>
        <taxon>Thermodesulfobacteriota</taxon>
        <taxon>Desulfovibrionia</taxon>
        <taxon>Desulfovibrionales</taxon>
        <taxon>Desulfovibrionaceae</taxon>
        <taxon>Solidesulfovibrio</taxon>
    </lineage>
</organism>
<dbReference type="InterPro" id="IPR025944">
    <property type="entry name" value="Sigma_54_int_dom_CS"/>
</dbReference>
<dbReference type="InterPro" id="IPR025662">
    <property type="entry name" value="Sigma_54_int_dom_ATP-bd_1"/>
</dbReference>
<dbReference type="Pfam" id="PF02954">
    <property type="entry name" value="HTH_8"/>
    <property type="match status" value="1"/>
</dbReference>
<dbReference type="Gene3D" id="3.40.50.2300">
    <property type="match status" value="1"/>
</dbReference>
<dbReference type="Pfam" id="PF00158">
    <property type="entry name" value="Sigma54_activat"/>
    <property type="match status" value="1"/>
</dbReference>
<dbReference type="Gene3D" id="1.10.10.60">
    <property type="entry name" value="Homeodomain-like"/>
    <property type="match status" value="1"/>
</dbReference>
<dbReference type="PRINTS" id="PR01590">
    <property type="entry name" value="HTHFIS"/>
</dbReference>
<dbReference type="PROSITE" id="PS50045">
    <property type="entry name" value="SIGMA54_INTERACT_4"/>
    <property type="match status" value="1"/>
</dbReference>
<dbReference type="Proteomes" id="UP000482487">
    <property type="component" value="Unassembled WGS sequence"/>
</dbReference>
<dbReference type="InterPro" id="IPR058031">
    <property type="entry name" value="AAA_lid_NorR"/>
</dbReference>
<feature type="region of interest" description="Disordered" evidence="6">
    <location>
        <begin position="400"/>
        <end position="425"/>
    </location>
</feature>
<dbReference type="GO" id="GO:0006355">
    <property type="term" value="P:regulation of DNA-templated transcription"/>
    <property type="evidence" value="ECO:0007669"/>
    <property type="project" value="InterPro"/>
</dbReference>
<dbReference type="SUPFAM" id="SSF52172">
    <property type="entry name" value="CheY-like"/>
    <property type="match status" value="1"/>
</dbReference>
<dbReference type="InterPro" id="IPR009057">
    <property type="entry name" value="Homeodomain-like_sf"/>
</dbReference>
<dbReference type="InterPro" id="IPR003593">
    <property type="entry name" value="AAA+_ATPase"/>
</dbReference>
<evidence type="ECO:0000259" key="7">
    <source>
        <dbReference type="PROSITE" id="PS50045"/>
    </source>
</evidence>
<dbReference type="Pfam" id="PF25601">
    <property type="entry name" value="AAA_lid_14"/>
    <property type="match status" value="1"/>
</dbReference>
<dbReference type="PROSITE" id="PS00688">
    <property type="entry name" value="SIGMA54_INTERACT_3"/>
    <property type="match status" value="1"/>
</dbReference>
<dbReference type="SUPFAM" id="SSF46689">
    <property type="entry name" value="Homeodomain-like"/>
    <property type="match status" value="1"/>
</dbReference>
<dbReference type="Gene3D" id="3.40.50.300">
    <property type="entry name" value="P-loop containing nucleotide triphosphate hydrolases"/>
    <property type="match status" value="1"/>
</dbReference>
<keyword evidence="2" id="KW-0067">ATP-binding</keyword>
<gene>
    <name evidence="8" type="ORF">GTA51_07395</name>
</gene>
<reference evidence="8 9" key="1">
    <citation type="submission" date="2020-01" db="EMBL/GenBank/DDBJ databases">
        <title>Genome sequence of Desulfovibrio aerotolerans DSM 16695(T).</title>
        <authorList>
            <person name="Karnachuk O."/>
            <person name="Avakyan M."/>
            <person name="Mardanov A."/>
            <person name="Kadnikov V."/>
            <person name="Ravin N."/>
        </authorList>
    </citation>
    <scope>NUCLEOTIDE SEQUENCE [LARGE SCALE GENOMIC DNA]</scope>
    <source>
        <strain evidence="8 9">DSM 16695</strain>
    </source>
</reference>
<dbReference type="CDD" id="cd00156">
    <property type="entry name" value="REC"/>
    <property type="match status" value="1"/>
</dbReference>
<sequence>MAEKTILFVAPAQAVTQFFPFFKEAGISVGIADSLANALSAIRKAAPCMIFSQAKIGIYTAESLLTEARKLGAFPPVIVFTDRGTATEAGRCLELGARDYWLEPLSWDKILAVLPGAPAPSAVAAPAAPLAAPVRAATTETSGKGFDVVGEHPAIRRVLGLARQVAKSKATVLISGESGTGKEMFARYLHAASDRADGPFVAINCAALPEHLLESELFGHEKGSFTGAIARKLGKFEMASGGTILLDEISEMDLGLQAKLLRVLQESEFDRVGGTETVHVDVRVLATTNRRMDEAVAEGKFRQDLFYRLNVIPLKLPPLRERGADIPRLAHFFVEKFRKAYALPPLAFSADAKEWLMGYDWPGNVRELQNLMERAVLLAGVGPIRKSHFLLDPDVWPSDEVADESDAAGVPGAPGTDNAAGAPEADTANAVGNASCDAAAGSEGFDAFDAAAAPLHPLADMPGGQSGDVLPLDVMERHMIIKSLDRTEGNRTQAAQLLGISVRTLRNKLNEYRKLGIEVP</sequence>
<dbReference type="Gene3D" id="1.10.8.60">
    <property type="match status" value="1"/>
</dbReference>
<dbReference type="GO" id="GO:0043565">
    <property type="term" value="F:sequence-specific DNA binding"/>
    <property type="evidence" value="ECO:0007669"/>
    <property type="project" value="InterPro"/>
</dbReference>
<evidence type="ECO:0000256" key="3">
    <source>
        <dbReference type="ARBA" id="ARBA00023015"/>
    </source>
</evidence>
<dbReference type="RefSeq" id="WP_160959951.1">
    <property type="nucleotide sequence ID" value="NZ_WVUD01000009.1"/>
</dbReference>